<proteinExistence type="predicted"/>
<feature type="compositionally biased region" description="Basic and acidic residues" evidence="1">
    <location>
        <begin position="40"/>
        <end position="54"/>
    </location>
</feature>
<evidence type="ECO:0000256" key="1">
    <source>
        <dbReference type="SAM" id="MobiDB-lite"/>
    </source>
</evidence>
<protein>
    <submittedName>
        <fullName evidence="2">Uncharacterized protein</fullName>
    </submittedName>
</protein>
<gene>
    <name evidence="2" type="ORF">OUZ56_007121</name>
</gene>
<name>A0ABQ9YXM5_9CRUS</name>
<comment type="caution">
    <text evidence="2">The sequence shown here is derived from an EMBL/GenBank/DDBJ whole genome shotgun (WGS) entry which is preliminary data.</text>
</comment>
<dbReference type="EMBL" id="JAOYFB010000001">
    <property type="protein sequence ID" value="KAK4005407.1"/>
    <property type="molecule type" value="Genomic_DNA"/>
</dbReference>
<keyword evidence="3" id="KW-1185">Reference proteome</keyword>
<evidence type="ECO:0000313" key="3">
    <source>
        <dbReference type="Proteomes" id="UP001234178"/>
    </source>
</evidence>
<feature type="region of interest" description="Disordered" evidence="1">
    <location>
        <begin position="20"/>
        <end position="54"/>
    </location>
</feature>
<organism evidence="2 3">
    <name type="scientific">Daphnia magna</name>
    <dbReference type="NCBI Taxonomy" id="35525"/>
    <lineage>
        <taxon>Eukaryota</taxon>
        <taxon>Metazoa</taxon>
        <taxon>Ecdysozoa</taxon>
        <taxon>Arthropoda</taxon>
        <taxon>Crustacea</taxon>
        <taxon>Branchiopoda</taxon>
        <taxon>Diplostraca</taxon>
        <taxon>Cladocera</taxon>
        <taxon>Anomopoda</taxon>
        <taxon>Daphniidae</taxon>
        <taxon>Daphnia</taxon>
    </lineage>
</organism>
<reference evidence="2 3" key="1">
    <citation type="journal article" date="2023" name="Nucleic Acids Res.">
        <title>The hologenome of Daphnia magna reveals possible DNA methylation and microbiome-mediated evolution of the host genome.</title>
        <authorList>
            <person name="Chaturvedi A."/>
            <person name="Li X."/>
            <person name="Dhandapani V."/>
            <person name="Marshall H."/>
            <person name="Kissane S."/>
            <person name="Cuenca-Cambronero M."/>
            <person name="Asole G."/>
            <person name="Calvet F."/>
            <person name="Ruiz-Romero M."/>
            <person name="Marangio P."/>
            <person name="Guigo R."/>
            <person name="Rago D."/>
            <person name="Mirbahai L."/>
            <person name="Eastwood N."/>
            <person name="Colbourne J.K."/>
            <person name="Zhou J."/>
            <person name="Mallon E."/>
            <person name="Orsini L."/>
        </authorList>
    </citation>
    <scope>NUCLEOTIDE SEQUENCE [LARGE SCALE GENOMIC DNA]</scope>
    <source>
        <strain evidence="2">LRV0_1</strain>
    </source>
</reference>
<accession>A0ABQ9YXM5</accession>
<feature type="compositionally biased region" description="Basic residues" evidence="1">
    <location>
        <begin position="26"/>
        <end position="39"/>
    </location>
</feature>
<evidence type="ECO:0000313" key="2">
    <source>
        <dbReference type="EMBL" id="KAK4005407.1"/>
    </source>
</evidence>
<sequence length="151" mass="17535">MRIFKIRRFLTRKLKLTGRRTENHQWTKRGKAVRNKARSRKGEEIGQERRRERTSRVTNAAVSGWLVNEVATGPALPSCNRNDGGQTNHPHGLSFSFQEELQTASPQRPCFTGYGNPTWFFSSREEAEMDLLARPVILQMLCRFVHFYIVK</sequence>
<dbReference type="Proteomes" id="UP001234178">
    <property type="component" value="Unassembled WGS sequence"/>
</dbReference>